<evidence type="ECO:0000313" key="1">
    <source>
        <dbReference type="EMBL" id="VTP00960.1"/>
    </source>
</evidence>
<name>A0A653EU92_9MYCO</name>
<accession>A0A653EU92</accession>
<proteinExistence type="predicted"/>
<dbReference type="AlphaFoldDB" id="A0A653EU92"/>
<reference evidence="1" key="1">
    <citation type="submission" date="2019-05" db="EMBL/GenBank/DDBJ databases">
        <authorList>
            <person name="Naeem R."/>
            <person name="Antony C."/>
            <person name="Guan Q."/>
        </authorList>
    </citation>
    <scope>NUCLEOTIDE SEQUENCE</scope>
    <source>
        <strain evidence="1">2</strain>
    </source>
</reference>
<protein>
    <submittedName>
        <fullName evidence="1">Uncharacterized protein</fullName>
    </submittedName>
</protein>
<sequence length="55" mass="5939">MCSSARRIPLVVALSMAAILQTSQVCVLDSRPGKRPVICHDGWLRSVSLLGLFDA</sequence>
<dbReference type="EMBL" id="LR589110">
    <property type="protein sequence ID" value="VTP00960.1"/>
    <property type="molecule type" value="Genomic_DNA"/>
</dbReference>
<gene>
    <name evidence="1" type="ORF">BIN_B_03822</name>
</gene>
<organism evidence="1">
    <name type="scientific">Mycobacterium riyadhense</name>
    <dbReference type="NCBI Taxonomy" id="486698"/>
    <lineage>
        <taxon>Bacteria</taxon>
        <taxon>Bacillati</taxon>
        <taxon>Actinomycetota</taxon>
        <taxon>Actinomycetes</taxon>
        <taxon>Mycobacteriales</taxon>
        <taxon>Mycobacteriaceae</taxon>
        <taxon>Mycobacterium</taxon>
    </lineage>
</organism>